<feature type="region of interest" description="Disordered" evidence="1">
    <location>
        <begin position="31"/>
        <end position="73"/>
    </location>
</feature>
<dbReference type="InterPro" id="IPR043426">
    <property type="entry name" value="MltB-like"/>
</dbReference>
<comment type="caution">
    <text evidence="4">The sequence shown here is derived from an EMBL/GenBank/DDBJ whole genome shotgun (WGS) entry which is preliminary data.</text>
</comment>
<sequence>MRRGGRAATGVALACAAMAASVVLSAAPTMAADGPAPAPTPSVQGDPADPFGPAPGSGDGSVDGSGSGPGSTVGQVTGAVVAPLFDRLRLAAAYVVGSSEPSGAAGGSAASGSAAAGATGAGGAAWKPPTDLRAPKVVSVPAGAANGPASLTTDQLLWAAYVSAAKGGPTSCHMPVTLLAAIGEVESSSLRGRSLDARHDVVPPVIGPALSGNGFAAIRDTDGGRLDGDPVWDHAVGPMQFIPGTWRAWGSDGNGDGVADPQNIEDATLSAARYLCAGGRDLSRAADLARAVLSYNGSQRYLATVIGLMDAMTSGADAAP</sequence>
<dbReference type="InterPro" id="IPR031304">
    <property type="entry name" value="SLT_2"/>
</dbReference>
<dbReference type="SUPFAM" id="SSF53955">
    <property type="entry name" value="Lysozyme-like"/>
    <property type="match status" value="1"/>
</dbReference>
<accession>A0A543PKG6</accession>
<evidence type="ECO:0000256" key="1">
    <source>
        <dbReference type="SAM" id="MobiDB-lite"/>
    </source>
</evidence>
<evidence type="ECO:0000313" key="4">
    <source>
        <dbReference type="EMBL" id="TQN44570.1"/>
    </source>
</evidence>
<feature type="domain" description="Transglycosylase SLT" evidence="3">
    <location>
        <begin position="232"/>
        <end position="277"/>
    </location>
</feature>
<dbReference type="GO" id="GO:0009253">
    <property type="term" value="P:peptidoglycan catabolic process"/>
    <property type="evidence" value="ECO:0007669"/>
    <property type="project" value="TreeGrafter"/>
</dbReference>
<feature type="compositionally biased region" description="Low complexity" evidence="1">
    <location>
        <begin position="100"/>
        <end position="118"/>
    </location>
</feature>
<dbReference type="AlphaFoldDB" id="A0A543PKG6"/>
<reference evidence="4 5" key="1">
    <citation type="submission" date="2019-06" db="EMBL/GenBank/DDBJ databases">
        <title>Sequencing the genomes of 1000 actinobacteria strains.</title>
        <authorList>
            <person name="Klenk H.-P."/>
        </authorList>
    </citation>
    <scope>NUCLEOTIDE SEQUENCE [LARGE SCALE GENOMIC DNA]</scope>
    <source>
        <strain evidence="4 5">DSM 21776</strain>
    </source>
</reference>
<dbReference type="PANTHER" id="PTHR30163">
    <property type="entry name" value="MEMBRANE-BOUND LYTIC MUREIN TRANSGLYCOSYLASE B"/>
    <property type="match status" value="1"/>
</dbReference>
<dbReference type="Proteomes" id="UP000320085">
    <property type="component" value="Unassembled WGS sequence"/>
</dbReference>
<organism evidence="4 5">
    <name type="scientific">Humibacillus xanthopallidus</name>
    <dbReference type="NCBI Taxonomy" id="412689"/>
    <lineage>
        <taxon>Bacteria</taxon>
        <taxon>Bacillati</taxon>
        <taxon>Actinomycetota</taxon>
        <taxon>Actinomycetes</taxon>
        <taxon>Micrococcales</taxon>
        <taxon>Intrasporangiaceae</taxon>
        <taxon>Humibacillus</taxon>
    </lineage>
</organism>
<keyword evidence="2" id="KW-0732">Signal</keyword>
<dbReference type="CDD" id="cd13399">
    <property type="entry name" value="Slt35-like"/>
    <property type="match status" value="1"/>
</dbReference>
<feature type="compositionally biased region" description="Low complexity" evidence="1">
    <location>
        <begin position="45"/>
        <end position="54"/>
    </location>
</feature>
<feature type="compositionally biased region" description="Gly residues" evidence="1">
    <location>
        <begin position="55"/>
        <end position="71"/>
    </location>
</feature>
<proteinExistence type="predicted"/>
<dbReference type="RefSeq" id="WP_246070246.1">
    <property type="nucleotide sequence ID" value="NZ_BAAAQC010000010.1"/>
</dbReference>
<dbReference type="GO" id="GO:0008933">
    <property type="term" value="F:peptidoglycan lytic transglycosylase activity"/>
    <property type="evidence" value="ECO:0007669"/>
    <property type="project" value="TreeGrafter"/>
</dbReference>
<evidence type="ECO:0000313" key="5">
    <source>
        <dbReference type="Proteomes" id="UP000320085"/>
    </source>
</evidence>
<dbReference type="Gene3D" id="1.10.530.10">
    <property type="match status" value="1"/>
</dbReference>
<dbReference type="EMBL" id="VFQF01000003">
    <property type="protein sequence ID" value="TQN44570.1"/>
    <property type="molecule type" value="Genomic_DNA"/>
</dbReference>
<dbReference type="PANTHER" id="PTHR30163:SF8">
    <property type="entry name" value="LYTIC MUREIN TRANSGLYCOSYLASE"/>
    <property type="match status" value="1"/>
</dbReference>
<name>A0A543PKG6_9MICO</name>
<dbReference type="InterPro" id="IPR023346">
    <property type="entry name" value="Lysozyme-like_dom_sf"/>
</dbReference>
<dbReference type="Pfam" id="PF13406">
    <property type="entry name" value="SLT_2"/>
    <property type="match status" value="1"/>
</dbReference>
<feature type="signal peptide" evidence="2">
    <location>
        <begin position="1"/>
        <end position="31"/>
    </location>
</feature>
<protein>
    <submittedName>
        <fullName evidence="4">Transglycosylase protein with SLT domain</fullName>
    </submittedName>
</protein>
<gene>
    <name evidence="4" type="ORF">FHX52_3786</name>
</gene>
<feature type="region of interest" description="Disordered" evidence="1">
    <location>
        <begin position="100"/>
        <end position="128"/>
    </location>
</feature>
<feature type="chain" id="PRO_5022151133" evidence="2">
    <location>
        <begin position="32"/>
        <end position="320"/>
    </location>
</feature>
<evidence type="ECO:0000259" key="3">
    <source>
        <dbReference type="Pfam" id="PF13406"/>
    </source>
</evidence>
<evidence type="ECO:0000256" key="2">
    <source>
        <dbReference type="SAM" id="SignalP"/>
    </source>
</evidence>